<evidence type="ECO:0000256" key="5">
    <source>
        <dbReference type="SAM" id="MobiDB-lite"/>
    </source>
</evidence>
<organism evidence="7 8">
    <name type="scientific">Nasonia vitripennis</name>
    <name type="common">Parasitic wasp</name>
    <dbReference type="NCBI Taxonomy" id="7425"/>
    <lineage>
        <taxon>Eukaryota</taxon>
        <taxon>Metazoa</taxon>
        <taxon>Ecdysozoa</taxon>
        <taxon>Arthropoda</taxon>
        <taxon>Hexapoda</taxon>
        <taxon>Insecta</taxon>
        <taxon>Pterygota</taxon>
        <taxon>Neoptera</taxon>
        <taxon>Endopterygota</taxon>
        <taxon>Hymenoptera</taxon>
        <taxon>Apocrita</taxon>
        <taxon>Proctotrupomorpha</taxon>
        <taxon>Chalcidoidea</taxon>
        <taxon>Pteromalidae</taxon>
        <taxon>Pteromalinae</taxon>
        <taxon>Nasonia</taxon>
    </lineage>
</organism>
<reference evidence="7" key="1">
    <citation type="submission" date="2021-01" db="UniProtKB">
        <authorList>
            <consortium name="EnsemblMetazoa"/>
        </authorList>
    </citation>
    <scope>IDENTIFICATION</scope>
</reference>
<feature type="compositionally biased region" description="Basic and acidic residues" evidence="5">
    <location>
        <begin position="32"/>
        <end position="43"/>
    </location>
</feature>
<dbReference type="InterPro" id="IPR019787">
    <property type="entry name" value="Znf_PHD-finger"/>
</dbReference>
<dbReference type="GO" id="GO:0008270">
    <property type="term" value="F:zinc ion binding"/>
    <property type="evidence" value="ECO:0007669"/>
    <property type="project" value="UniProtKB-KW"/>
</dbReference>
<dbReference type="InterPro" id="IPR019786">
    <property type="entry name" value="Zinc_finger_PHD-type_CS"/>
</dbReference>
<evidence type="ECO:0000259" key="6">
    <source>
        <dbReference type="PROSITE" id="PS50016"/>
    </source>
</evidence>
<name>A0A7M7T6Q6_NASVI</name>
<proteinExistence type="predicted"/>
<dbReference type="SMR" id="A0A7M7T6Q6"/>
<evidence type="ECO:0000256" key="1">
    <source>
        <dbReference type="ARBA" id="ARBA00022723"/>
    </source>
</evidence>
<sequence length="309" mass="35428">MTASKVLDKETSVQISAQPQPDVLVDDSSNDNEDKKVFERPDKNPAYNVVIDDSSKDMFDDATSSKISSEPTDEQFCLGKLVDYSSSSEEHVTPNKNFNENTLGDYKDFKLKLLETQTSSPTKQLENINIAVDKAELAEVVFEDADKKCRGRPLGTIQKTLCGAPLVPNCQTYEDMSDFKKAKLLLYLLGNDKLSLLNILDFSYRLQKEDVIKINEKNLKDTFIDSKVDISILERYTTKDYLKYLNKIVKQKRKKNIFICDLCFQEADDLTIQCDTCLMWYHFTCVKVEAKDLKKNEPWFCVACVNFFQ</sequence>
<dbReference type="AlphaFoldDB" id="A0A7M7T6Q6"/>
<feature type="region of interest" description="Disordered" evidence="5">
    <location>
        <begin position="1"/>
        <end position="49"/>
    </location>
</feature>
<keyword evidence="8" id="KW-1185">Reference proteome</keyword>
<dbReference type="CDD" id="cd15489">
    <property type="entry name" value="PHD_SF"/>
    <property type="match status" value="1"/>
</dbReference>
<dbReference type="SMART" id="SM00249">
    <property type="entry name" value="PHD"/>
    <property type="match status" value="1"/>
</dbReference>
<dbReference type="PROSITE" id="PS50016">
    <property type="entry name" value="ZF_PHD_2"/>
    <property type="match status" value="1"/>
</dbReference>
<evidence type="ECO:0000313" key="8">
    <source>
        <dbReference type="Proteomes" id="UP000002358"/>
    </source>
</evidence>
<keyword evidence="2 4" id="KW-0863">Zinc-finger</keyword>
<dbReference type="OrthoDB" id="7695472at2759"/>
<dbReference type="Pfam" id="PF00628">
    <property type="entry name" value="PHD"/>
    <property type="match status" value="1"/>
</dbReference>
<feature type="compositionally biased region" description="Basic and acidic residues" evidence="5">
    <location>
        <begin position="1"/>
        <end position="11"/>
    </location>
</feature>
<evidence type="ECO:0000256" key="3">
    <source>
        <dbReference type="ARBA" id="ARBA00022833"/>
    </source>
</evidence>
<dbReference type="InParanoid" id="A0A7M7T6Q6"/>
<dbReference type="InterPro" id="IPR011011">
    <property type="entry name" value="Znf_FYVE_PHD"/>
</dbReference>
<keyword evidence="1" id="KW-0479">Metal-binding</keyword>
<dbReference type="PROSITE" id="PS01359">
    <property type="entry name" value="ZF_PHD_1"/>
    <property type="match status" value="1"/>
</dbReference>
<dbReference type="KEGG" id="nvi:116416066"/>
<protein>
    <recommendedName>
        <fullName evidence="6">PHD-type domain-containing protein</fullName>
    </recommendedName>
</protein>
<dbReference type="InterPro" id="IPR001965">
    <property type="entry name" value="Znf_PHD"/>
</dbReference>
<evidence type="ECO:0000256" key="4">
    <source>
        <dbReference type="PROSITE-ProRule" id="PRU00146"/>
    </source>
</evidence>
<evidence type="ECO:0000256" key="2">
    <source>
        <dbReference type="ARBA" id="ARBA00022771"/>
    </source>
</evidence>
<keyword evidence="3" id="KW-0862">Zinc</keyword>
<feature type="domain" description="PHD-type" evidence="6">
    <location>
        <begin position="257"/>
        <end position="307"/>
    </location>
</feature>
<dbReference type="Gene3D" id="3.30.40.10">
    <property type="entry name" value="Zinc/RING finger domain, C3HC4 (zinc finger)"/>
    <property type="match status" value="1"/>
</dbReference>
<accession>A0A7M7T6Q6</accession>
<dbReference type="RefSeq" id="XP_031778291.1">
    <property type="nucleotide sequence ID" value="XM_031922431.1"/>
</dbReference>
<evidence type="ECO:0000313" key="7">
    <source>
        <dbReference type="EnsemblMetazoa" id="XP_031778291"/>
    </source>
</evidence>
<dbReference type="Proteomes" id="UP000002358">
    <property type="component" value="Unassembled WGS sequence"/>
</dbReference>
<dbReference type="EnsemblMetazoa" id="XM_031922431">
    <property type="protein sequence ID" value="XP_031778291"/>
    <property type="gene ID" value="LOC116416066"/>
</dbReference>
<dbReference type="GeneID" id="116416066"/>
<dbReference type="InterPro" id="IPR013083">
    <property type="entry name" value="Znf_RING/FYVE/PHD"/>
</dbReference>
<dbReference type="SUPFAM" id="SSF57903">
    <property type="entry name" value="FYVE/PHD zinc finger"/>
    <property type="match status" value="1"/>
</dbReference>